<dbReference type="GO" id="GO:0009279">
    <property type="term" value="C:cell outer membrane"/>
    <property type="evidence" value="ECO:0007669"/>
    <property type="project" value="UniProtKB-SubCell"/>
</dbReference>
<evidence type="ECO:0000313" key="14">
    <source>
        <dbReference type="EMBL" id="CAB3776162.1"/>
    </source>
</evidence>
<evidence type="ECO:0000256" key="10">
    <source>
        <dbReference type="ARBA" id="ARBA00093548"/>
    </source>
</evidence>
<keyword evidence="5 11" id="KW-0812">Transmembrane</keyword>
<evidence type="ECO:0000256" key="8">
    <source>
        <dbReference type="ARBA" id="ARBA00023237"/>
    </source>
</evidence>
<comment type="subcellular location">
    <subcellularLocation>
        <location evidence="1">Cell outer membrane</location>
    </subcellularLocation>
</comment>
<dbReference type="Pfam" id="PF01103">
    <property type="entry name" value="Omp85"/>
    <property type="match status" value="1"/>
</dbReference>
<dbReference type="InterPro" id="IPR035243">
    <property type="entry name" value="TamA_POTRA_Dom_1"/>
</dbReference>
<evidence type="ECO:0000256" key="2">
    <source>
        <dbReference type="ARBA" id="ARBA00010248"/>
    </source>
</evidence>
<keyword evidence="8" id="KW-0998">Cell outer membrane</keyword>
<keyword evidence="4" id="KW-1134">Transmembrane beta strand</keyword>
<evidence type="ECO:0000256" key="9">
    <source>
        <dbReference type="ARBA" id="ARBA00033063"/>
    </source>
</evidence>
<sequence>MPDRVPEIRFRSRSPQQGDRLSGLPAVRLRAIPIIGLIGLLGLAFAPMSAYAKYEVRIEAPRELRKLLEAHLDLARFADRDDLSDDEFRFLVSAVPRQVTDLLETQGYFTPAVTTDERVVDGKPHIDITVTPGPITEVSALSLSFKGAVLTEAPARETATREAWTLREGDPFSQQAWDAAKDAALKTLQAERYLGARITRSEARINPVTHKAALLVDFDSGPTFTLGELQIDGTRRYPAWIISNINPLNVGEIYSTARIDELQKQIQATPYFASVALNVGNDPANPELTPIRLKVSEYPYQSMRTSVGFSSDTGPYIAGSYSFFNLANRAWVFNVTGRLERDQEVGAIQISMPPGRKGWVNSVLASYTRTDIEDTVINSLRAGVQRVRVSQLYDYTYSLLFYNDRLSQNVGPPTTSHALVPNWTWTRRDVDDLVFPRSGNLVTVSAGFAVKHVLSEQTFARLYATGRQYFPIGQADLLLLRLEMGGVFTSGSTNEVPASLLFRAGGANSVRGYSYNSIGNTVSGSVLPTKYMVTASSEYQHWFTREWGSAVFYDMGTATDTWPERRLYSGVGVGARWRSPVGPVNLDVAYGIQNRSWRPYLTLGIAF</sequence>
<comment type="similarity">
    <text evidence="2">Belongs to the TamA family.</text>
</comment>
<dbReference type="Gene3D" id="2.40.160.50">
    <property type="entry name" value="membrane protein fhac: a member of the omp85/tpsb transporter family"/>
    <property type="match status" value="1"/>
</dbReference>
<evidence type="ECO:0000256" key="11">
    <source>
        <dbReference type="SAM" id="Phobius"/>
    </source>
</evidence>
<protein>
    <recommendedName>
        <fullName evidence="3">Translocation and assembly module subunit TamA</fullName>
    </recommendedName>
    <alternativeName>
        <fullName evidence="9">Autotransporter assembly factor TamA</fullName>
    </alternativeName>
</protein>
<keyword evidence="11" id="KW-1133">Transmembrane helix</keyword>
<evidence type="ECO:0000313" key="15">
    <source>
        <dbReference type="Proteomes" id="UP000494115"/>
    </source>
</evidence>
<evidence type="ECO:0000256" key="7">
    <source>
        <dbReference type="ARBA" id="ARBA00023136"/>
    </source>
</evidence>
<keyword evidence="15" id="KW-1185">Reference proteome</keyword>
<evidence type="ECO:0000256" key="1">
    <source>
        <dbReference type="ARBA" id="ARBA00004442"/>
    </source>
</evidence>
<proteinExistence type="inferred from homology"/>
<evidence type="ECO:0000256" key="3">
    <source>
        <dbReference type="ARBA" id="ARBA00015419"/>
    </source>
</evidence>
<dbReference type="InterPro" id="IPR000184">
    <property type="entry name" value="Bac_surfAg_D15"/>
</dbReference>
<feature type="domain" description="TamA POTRA" evidence="13">
    <location>
        <begin position="61"/>
        <end position="132"/>
    </location>
</feature>
<feature type="transmembrane region" description="Helical" evidence="11">
    <location>
        <begin position="31"/>
        <end position="52"/>
    </location>
</feature>
<feature type="domain" description="Bacterial surface antigen (D15)" evidence="12">
    <location>
        <begin position="379"/>
        <end position="595"/>
    </location>
</feature>
<dbReference type="EMBL" id="CADIKM010000001">
    <property type="protein sequence ID" value="CAB3776162.1"/>
    <property type="molecule type" value="Genomic_DNA"/>
</dbReference>
<organism evidence="14 15">
    <name type="scientific">Pararobbsia alpina</name>
    <dbReference type="NCBI Taxonomy" id="621374"/>
    <lineage>
        <taxon>Bacteria</taxon>
        <taxon>Pseudomonadati</taxon>
        <taxon>Pseudomonadota</taxon>
        <taxon>Betaproteobacteria</taxon>
        <taxon>Burkholderiales</taxon>
        <taxon>Burkholderiaceae</taxon>
        <taxon>Pararobbsia</taxon>
    </lineage>
</organism>
<evidence type="ECO:0000256" key="4">
    <source>
        <dbReference type="ARBA" id="ARBA00022452"/>
    </source>
</evidence>
<gene>
    <name evidence="14" type="primary">tamA</name>
    <name evidence="14" type="ORF">LMG28138_00094</name>
</gene>
<dbReference type="AlphaFoldDB" id="A0A6S7AX89"/>
<dbReference type="PANTHER" id="PTHR12815:SF47">
    <property type="entry name" value="TRANSLOCATION AND ASSEMBLY MODULE SUBUNIT TAMA"/>
    <property type="match status" value="1"/>
</dbReference>
<dbReference type="Gene3D" id="3.10.20.310">
    <property type="entry name" value="membrane protein fhac"/>
    <property type="match status" value="2"/>
</dbReference>
<name>A0A6S7AX89_9BURK</name>
<dbReference type="Pfam" id="PF17243">
    <property type="entry name" value="POTRA_TamA_1"/>
    <property type="match status" value="1"/>
</dbReference>
<dbReference type="PANTHER" id="PTHR12815">
    <property type="entry name" value="SORTING AND ASSEMBLY MACHINERY SAMM50 PROTEIN FAMILY MEMBER"/>
    <property type="match status" value="1"/>
</dbReference>
<keyword evidence="6" id="KW-0732">Signal</keyword>
<evidence type="ECO:0000256" key="6">
    <source>
        <dbReference type="ARBA" id="ARBA00022729"/>
    </source>
</evidence>
<dbReference type="Proteomes" id="UP000494115">
    <property type="component" value="Unassembled WGS sequence"/>
</dbReference>
<accession>A0A6S7AX89</accession>
<evidence type="ECO:0000256" key="5">
    <source>
        <dbReference type="ARBA" id="ARBA00022692"/>
    </source>
</evidence>
<reference evidence="14 15" key="1">
    <citation type="submission" date="2020-04" db="EMBL/GenBank/DDBJ databases">
        <authorList>
            <person name="De Canck E."/>
        </authorList>
    </citation>
    <scope>NUCLEOTIDE SEQUENCE [LARGE SCALE GENOMIC DNA]</scope>
    <source>
        <strain evidence="14 15">LMG 28138</strain>
    </source>
</reference>
<evidence type="ECO:0000259" key="12">
    <source>
        <dbReference type="Pfam" id="PF01103"/>
    </source>
</evidence>
<dbReference type="InterPro" id="IPR039910">
    <property type="entry name" value="D15-like"/>
</dbReference>
<comment type="subunit">
    <text evidence="10">Interacts with TamB to form the translocation and assembly module (TAM).</text>
</comment>
<evidence type="ECO:0000259" key="13">
    <source>
        <dbReference type="Pfam" id="PF17243"/>
    </source>
</evidence>
<keyword evidence="7 11" id="KW-0472">Membrane</keyword>